<dbReference type="GO" id="GO:0003677">
    <property type="term" value="F:DNA binding"/>
    <property type="evidence" value="ECO:0007669"/>
    <property type="project" value="InterPro"/>
</dbReference>
<reference evidence="4 5" key="1">
    <citation type="submission" date="2017-05" db="EMBL/GenBank/DDBJ databases">
        <authorList>
            <person name="Varghese N."/>
            <person name="Submissions S."/>
        </authorList>
    </citation>
    <scope>NUCLEOTIDE SEQUENCE [LARGE SCALE GENOMIC DNA]</scope>
    <source>
        <strain evidence="4 5">DSM 21985</strain>
    </source>
</reference>
<dbReference type="AlphaFoldDB" id="A0A521BUZ7"/>
<dbReference type="InterPro" id="IPR011006">
    <property type="entry name" value="CheY-like_superfamily"/>
</dbReference>
<evidence type="ECO:0000256" key="1">
    <source>
        <dbReference type="PROSITE-ProRule" id="PRU00169"/>
    </source>
</evidence>
<dbReference type="EMBL" id="FXTP01000003">
    <property type="protein sequence ID" value="SMO51014.1"/>
    <property type="molecule type" value="Genomic_DNA"/>
</dbReference>
<feature type="modified residue" description="4-aspartylphosphate" evidence="1">
    <location>
        <position position="54"/>
    </location>
</feature>
<name>A0A521BUZ7_9BACT</name>
<evidence type="ECO:0000259" key="2">
    <source>
        <dbReference type="PROSITE" id="PS50110"/>
    </source>
</evidence>
<keyword evidence="5" id="KW-1185">Reference proteome</keyword>
<dbReference type="InterPro" id="IPR007492">
    <property type="entry name" value="LytTR_DNA-bd_dom"/>
</dbReference>
<dbReference type="Proteomes" id="UP000317557">
    <property type="component" value="Unassembled WGS sequence"/>
</dbReference>
<gene>
    <name evidence="4" type="ORF">SAMN06265219_103116</name>
</gene>
<evidence type="ECO:0000313" key="4">
    <source>
        <dbReference type="EMBL" id="SMO51014.1"/>
    </source>
</evidence>
<keyword evidence="1" id="KW-0597">Phosphoprotein</keyword>
<dbReference type="Gene3D" id="2.40.50.1020">
    <property type="entry name" value="LytTr DNA-binding domain"/>
    <property type="match status" value="1"/>
</dbReference>
<dbReference type="SMART" id="SM00448">
    <property type="entry name" value="REC"/>
    <property type="match status" value="1"/>
</dbReference>
<dbReference type="PROSITE" id="PS50930">
    <property type="entry name" value="HTH_LYTTR"/>
    <property type="match status" value="1"/>
</dbReference>
<evidence type="ECO:0000313" key="5">
    <source>
        <dbReference type="Proteomes" id="UP000317557"/>
    </source>
</evidence>
<organism evidence="4 5">
    <name type="scientific">Gracilimonas mengyeensis</name>
    <dbReference type="NCBI Taxonomy" id="1302730"/>
    <lineage>
        <taxon>Bacteria</taxon>
        <taxon>Pseudomonadati</taxon>
        <taxon>Balneolota</taxon>
        <taxon>Balneolia</taxon>
        <taxon>Balneolales</taxon>
        <taxon>Balneolaceae</taxon>
        <taxon>Gracilimonas</taxon>
    </lineage>
</organism>
<dbReference type="PROSITE" id="PS50110">
    <property type="entry name" value="RESPONSE_REGULATORY"/>
    <property type="match status" value="1"/>
</dbReference>
<feature type="domain" description="Response regulatory" evidence="2">
    <location>
        <begin position="3"/>
        <end position="114"/>
    </location>
</feature>
<dbReference type="SMART" id="SM00850">
    <property type="entry name" value="LytTR"/>
    <property type="match status" value="1"/>
</dbReference>
<dbReference type="PANTHER" id="PTHR37299">
    <property type="entry name" value="TRANSCRIPTIONAL REGULATOR-RELATED"/>
    <property type="match status" value="1"/>
</dbReference>
<dbReference type="Pfam" id="PF04397">
    <property type="entry name" value="LytTR"/>
    <property type="match status" value="1"/>
</dbReference>
<dbReference type="Pfam" id="PF00072">
    <property type="entry name" value="Response_reg"/>
    <property type="match status" value="1"/>
</dbReference>
<dbReference type="InterPro" id="IPR001789">
    <property type="entry name" value="Sig_transdc_resp-reg_receiver"/>
</dbReference>
<dbReference type="Gene3D" id="3.40.50.2300">
    <property type="match status" value="1"/>
</dbReference>
<dbReference type="PANTHER" id="PTHR37299:SF1">
    <property type="entry name" value="STAGE 0 SPORULATION PROTEIN A HOMOLOG"/>
    <property type="match status" value="1"/>
</dbReference>
<dbReference type="InterPro" id="IPR046947">
    <property type="entry name" value="LytR-like"/>
</dbReference>
<accession>A0A521BUZ7</accession>
<sequence>MIKCIAIDDEPPALELMCSYINRTPFLNLLKASNSALDLMEDDLLREAELLFIDIEMPDISGLSFIKSLKNPPKIIFTTAYDQYAVESYKVEALDYLLKPISYEEFLSSAHKAKEFLHMSQSSEKNSEAEFIFVRSEYKLVKLRFEDILFIEGLKDYVKFHLSSTKKPVHSLINLKKLEEKLPASLFMRTHRSYIVNLKKIESVERRIIHFETGKARLSENNREDFLERINSLHV</sequence>
<evidence type="ECO:0000259" key="3">
    <source>
        <dbReference type="PROSITE" id="PS50930"/>
    </source>
</evidence>
<dbReference type="GO" id="GO:0000156">
    <property type="term" value="F:phosphorelay response regulator activity"/>
    <property type="evidence" value="ECO:0007669"/>
    <property type="project" value="InterPro"/>
</dbReference>
<protein>
    <submittedName>
        <fullName evidence="4">Two component transcriptional regulator, LytTR family</fullName>
    </submittedName>
</protein>
<dbReference type="SUPFAM" id="SSF52172">
    <property type="entry name" value="CheY-like"/>
    <property type="match status" value="1"/>
</dbReference>
<feature type="domain" description="HTH LytTR-type" evidence="3">
    <location>
        <begin position="132"/>
        <end position="206"/>
    </location>
</feature>
<proteinExistence type="predicted"/>